<name>A0A8H7HAS0_9AGAM</name>
<dbReference type="AlphaFoldDB" id="A0A8H7HAS0"/>
<feature type="transmembrane region" description="Helical" evidence="2">
    <location>
        <begin position="145"/>
        <end position="166"/>
    </location>
</feature>
<evidence type="ECO:0000256" key="2">
    <source>
        <dbReference type="SAM" id="Phobius"/>
    </source>
</evidence>
<feature type="transmembrane region" description="Helical" evidence="2">
    <location>
        <begin position="218"/>
        <end position="240"/>
    </location>
</feature>
<evidence type="ECO:0000313" key="4">
    <source>
        <dbReference type="Proteomes" id="UP000650582"/>
    </source>
</evidence>
<gene>
    <name evidence="3" type="ORF">RHS04_02225</name>
</gene>
<evidence type="ECO:0008006" key="5">
    <source>
        <dbReference type="Google" id="ProtNLM"/>
    </source>
</evidence>
<feature type="compositionally biased region" description="Basic and acidic residues" evidence="1">
    <location>
        <begin position="419"/>
        <end position="434"/>
    </location>
</feature>
<keyword evidence="2" id="KW-0812">Transmembrane</keyword>
<feature type="transmembrane region" description="Helical" evidence="2">
    <location>
        <begin position="71"/>
        <end position="93"/>
    </location>
</feature>
<feature type="region of interest" description="Disordered" evidence="1">
    <location>
        <begin position="419"/>
        <end position="449"/>
    </location>
</feature>
<comment type="caution">
    <text evidence="3">The sequence shown here is derived from an EMBL/GenBank/DDBJ whole genome shotgun (WGS) entry which is preliminary data.</text>
</comment>
<evidence type="ECO:0000256" key="1">
    <source>
        <dbReference type="SAM" id="MobiDB-lite"/>
    </source>
</evidence>
<feature type="compositionally biased region" description="Polar residues" evidence="1">
    <location>
        <begin position="438"/>
        <end position="449"/>
    </location>
</feature>
<dbReference type="PANTHER" id="PTHR38848">
    <property type="entry name" value="G-PROTEIN COUPLED RECEPTORS FAMILY 3 PROFILE DOMAIN-CONTAINING PROTEIN"/>
    <property type="match status" value="1"/>
</dbReference>
<reference evidence="3" key="1">
    <citation type="submission" date="2020-09" db="EMBL/GenBank/DDBJ databases">
        <title>Comparative genome analyses of four rice-infecting Rhizoctonia solani isolates reveal extensive enrichment of homogalacturonan modification genes.</title>
        <authorList>
            <person name="Lee D.-Y."/>
            <person name="Jeon J."/>
            <person name="Kim K.-T."/>
            <person name="Cheong K."/>
            <person name="Song H."/>
            <person name="Choi G."/>
            <person name="Ko J."/>
            <person name="Opiyo S.O."/>
            <person name="Zuo S."/>
            <person name="Madhav S."/>
            <person name="Lee Y.-H."/>
            <person name="Wang G.-L."/>
        </authorList>
    </citation>
    <scope>NUCLEOTIDE SEQUENCE</scope>
    <source>
        <strain evidence="3">AG1-IA YN-7</strain>
    </source>
</reference>
<protein>
    <recommendedName>
        <fullName evidence="5">Transmembrane protein</fullName>
    </recommendedName>
</protein>
<feature type="transmembrane region" description="Helical" evidence="2">
    <location>
        <begin position="105"/>
        <end position="125"/>
    </location>
</feature>
<keyword evidence="2" id="KW-0472">Membrane</keyword>
<evidence type="ECO:0000313" key="3">
    <source>
        <dbReference type="EMBL" id="KAF8682385.1"/>
    </source>
</evidence>
<feature type="region of interest" description="Disordered" evidence="1">
    <location>
        <begin position="268"/>
        <end position="295"/>
    </location>
</feature>
<keyword evidence="2" id="KW-1133">Transmembrane helix</keyword>
<dbReference type="PANTHER" id="PTHR38848:SF3">
    <property type="entry name" value="G-PROTEIN COUPLED RECEPTORS FAMILY 3 PROFILE DOMAIN-CONTAINING PROTEIN"/>
    <property type="match status" value="1"/>
</dbReference>
<dbReference type="EMBL" id="JACYCC010000035">
    <property type="protein sequence ID" value="KAF8682385.1"/>
    <property type="molecule type" value="Genomic_DNA"/>
</dbReference>
<feature type="transmembrane region" description="Helical" evidence="2">
    <location>
        <begin position="186"/>
        <end position="206"/>
    </location>
</feature>
<proteinExistence type="predicted"/>
<organism evidence="3 4">
    <name type="scientific">Rhizoctonia solani</name>
    <dbReference type="NCBI Taxonomy" id="456999"/>
    <lineage>
        <taxon>Eukaryota</taxon>
        <taxon>Fungi</taxon>
        <taxon>Dikarya</taxon>
        <taxon>Basidiomycota</taxon>
        <taxon>Agaricomycotina</taxon>
        <taxon>Agaricomycetes</taxon>
        <taxon>Cantharellales</taxon>
        <taxon>Ceratobasidiaceae</taxon>
        <taxon>Rhizoctonia</taxon>
    </lineage>
</organism>
<feature type="compositionally biased region" description="Polar residues" evidence="1">
    <location>
        <begin position="353"/>
        <end position="368"/>
    </location>
</feature>
<dbReference type="Proteomes" id="UP000650582">
    <property type="component" value="Unassembled WGS sequence"/>
</dbReference>
<accession>A0A8H7HAS0</accession>
<feature type="region of interest" description="Disordered" evidence="1">
    <location>
        <begin position="348"/>
        <end position="386"/>
    </location>
</feature>
<feature type="compositionally biased region" description="Low complexity" evidence="1">
    <location>
        <begin position="269"/>
        <end position="281"/>
    </location>
</feature>
<sequence length="449" mass="49027">MADVLSLYLTNANDQHSPVSLTMLSPVSPSTNSNGEVTFMNLTVFPNGARRVKTVRATSLAELKALSWPRVCVMLILVVSWLFVFGAGVLIHGVGMATSNDACSAGIILCTWLYAISKVLIYAYLIEKVRVVWDVVAQPRLTSPIYLVCLFVVIPFCGVPILMMVGRYSFFNDDMSCVIGLRSLTLLVYDLCMNVFLNSMFLWPLLRSKLINPRLRKVALRTLVAAGAALATSIINIATLTAMGHQLGWVALNGIVIFWVTMPMTDSPAQSARGQGQQSSSHKAGSDLPQSPATANSPVVFAHPAAYVPRASFSAIQLNKPSNVLHQPSPRAHDLRNASVLRALPESPLVPTVPTSSNENISTPSSVVLTEDSDKRAASQEPTSQGPIHSLRKLFWLSKQKEKDTTDMTVHVSVVTQHEVELNDLEGGRAKQDDGESIEQSKQQSEWFR</sequence>